<organism evidence="3 4">
    <name type="scientific">Solibacillus merdavium</name>
    <dbReference type="NCBI Taxonomy" id="2762218"/>
    <lineage>
        <taxon>Bacteria</taxon>
        <taxon>Bacillati</taxon>
        <taxon>Bacillota</taxon>
        <taxon>Bacilli</taxon>
        <taxon>Bacillales</taxon>
        <taxon>Caryophanaceae</taxon>
        <taxon>Solibacillus</taxon>
    </lineage>
</organism>
<dbReference type="Proteomes" id="UP000600565">
    <property type="component" value="Unassembled WGS sequence"/>
</dbReference>
<dbReference type="EMBL" id="JACSPW010000027">
    <property type="protein sequence ID" value="MBD8034923.1"/>
    <property type="molecule type" value="Genomic_DNA"/>
</dbReference>
<dbReference type="InterPro" id="IPR029058">
    <property type="entry name" value="AB_hydrolase_fold"/>
</dbReference>
<dbReference type="RefSeq" id="WP_191705408.1">
    <property type="nucleotide sequence ID" value="NZ_JACSPW010000027.1"/>
</dbReference>
<gene>
    <name evidence="3" type="ORF">H9632_17830</name>
</gene>
<evidence type="ECO:0000259" key="2">
    <source>
        <dbReference type="Pfam" id="PF07859"/>
    </source>
</evidence>
<dbReference type="GO" id="GO:0016787">
    <property type="term" value="F:hydrolase activity"/>
    <property type="evidence" value="ECO:0007669"/>
    <property type="project" value="UniProtKB-KW"/>
</dbReference>
<sequence>MRSWQSVLFERFLMLRGTKKKFLDARLMEKFIASKYNERPYVLDEKFQQKHSIRKNEIAGMLYYTINDQPSPKKVIYYFHGGAYINDPLIFHWRYLVKLAEVTNFTIVVPIYPKLPRNTVKEAFEAIHSLYDQLVKDYDVPFIFMGDSAGGGLALAFAQDVKHLSKMQPQHIVLHSAWLDVRGEDPQYKTLEKLDPMLGVLGAQELGRMWANGLDLTHYKVSPLHGEIKDIGQITVFVGTGELLLVDARMLRSKANEQNVALHYYEYPNMNHVFPVFPIPEAKKAFNTLVQIIND</sequence>
<dbReference type="InterPro" id="IPR013094">
    <property type="entry name" value="AB_hydrolase_3"/>
</dbReference>
<dbReference type="InterPro" id="IPR050300">
    <property type="entry name" value="GDXG_lipolytic_enzyme"/>
</dbReference>
<proteinExistence type="predicted"/>
<evidence type="ECO:0000313" key="3">
    <source>
        <dbReference type="EMBL" id="MBD8034923.1"/>
    </source>
</evidence>
<name>A0ABR8XSJ2_9BACL</name>
<dbReference type="Pfam" id="PF07859">
    <property type="entry name" value="Abhydrolase_3"/>
    <property type="match status" value="1"/>
</dbReference>
<reference evidence="3 4" key="1">
    <citation type="submission" date="2020-08" db="EMBL/GenBank/DDBJ databases">
        <title>A Genomic Blueprint of the Chicken Gut Microbiome.</title>
        <authorList>
            <person name="Gilroy R."/>
            <person name="Ravi A."/>
            <person name="Getino M."/>
            <person name="Pursley I."/>
            <person name="Horton D.L."/>
            <person name="Alikhan N.-F."/>
            <person name="Baker D."/>
            <person name="Gharbi K."/>
            <person name="Hall N."/>
            <person name="Watson M."/>
            <person name="Adriaenssens E.M."/>
            <person name="Foster-Nyarko E."/>
            <person name="Jarju S."/>
            <person name="Secka A."/>
            <person name="Antonio M."/>
            <person name="Oren A."/>
            <person name="Chaudhuri R."/>
            <person name="La Ragione R.M."/>
            <person name="Hildebrand F."/>
            <person name="Pallen M.J."/>
        </authorList>
    </citation>
    <scope>NUCLEOTIDE SEQUENCE [LARGE SCALE GENOMIC DNA]</scope>
    <source>
        <strain evidence="3 4">Sa1YVA6</strain>
    </source>
</reference>
<evidence type="ECO:0000256" key="1">
    <source>
        <dbReference type="ARBA" id="ARBA00022801"/>
    </source>
</evidence>
<keyword evidence="4" id="KW-1185">Reference proteome</keyword>
<protein>
    <submittedName>
        <fullName evidence="3">Alpha/beta hydrolase</fullName>
    </submittedName>
</protein>
<evidence type="ECO:0000313" key="4">
    <source>
        <dbReference type="Proteomes" id="UP000600565"/>
    </source>
</evidence>
<dbReference type="PANTHER" id="PTHR48081:SF8">
    <property type="entry name" value="ALPHA_BETA HYDROLASE FOLD-3 DOMAIN-CONTAINING PROTEIN-RELATED"/>
    <property type="match status" value="1"/>
</dbReference>
<keyword evidence="1 3" id="KW-0378">Hydrolase</keyword>
<comment type="caution">
    <text evidence="3">The sequence shown here is derived from an EMBL/GenBank/DDBJ whole genome shotgun (WGS) entry which is preliminary data.</text>
</comment>
<dbReference type="PANTHER" id="PTHR48081">
    <property type="entry name" value="AB HYDROLASE SUPERFAMILY PROTEIN C4A8.06C"/>
    <property type="match status" value="1"/>
</dbReference>
<dbReference type="Gene3D" id="3.40.50.1820">
    <property type="entry name" value="alpha/beta hydrolase"/>
    <property type="match status" value="1"/>
</dbReference>
<feature type="domain" description="Alpha/beta hydrolase fold-3" evidence="2">
    <location>
        <begin position="77"/>
        <end position="274"/>
    </location>
</feature>
<dbReference type="SUPFAM" id="SSF53474">
    <property type="entry name" value="alpha/beta-Hydrolases"/>
    <property type="match status" value="1"/>
</dbReference>
<accession>A0ABR8XSJ2</accession>